<dbReference type="OrthoDB" id="9783692at2"/>
<evidence type="ECO:0000256" key="2">
    <source>
        <dbReference type="ARBA" id="ARBA00007511"/>
    </source>
</evidence>
<dbReference type="InterPro" id="IPR005496">
    <property type="entry name" value="Integral_membrane_TerC"/>
</dbReference>
<keyword evidence="3 6" id="KW-0812">Transmembrane</keyword>
<accession>A0A371JMZ9</accession>
<feature type="transmembrane region" description="Helical" evidence="6">
    <location>
        <begin position="111"/>
        <end position="133"/>
    </location>
</feature>
<dbReference type="EMBL" id="QTJX01000003">
    <property type="protein sequence ID" value="RDY58612.1"/>
    <property type="molecule type" value="Genomic_DNA"/>
</dbReference>
<evidence type="ECO:0000313" key="7">
    <source>
        <dbReference type="EMBL" id="RDY58612.1"/>
    </source>
</evidence>
<protein>
    <submittedName>
        <fullName evidence="7">DUF475 domain-containing protein</fullName>
    </submittedName>
</protein>
<evidence type="ECO:0000256" key="5">
    <source>
        <dbReference type="ARBA" id="ARBA00023136"/>
    </source>
</evidence>
<evidence type="ECO:0000256" key="6">
    <source>
        <dbReference type="SAM" id="Phobius"/>
    </source>
</evidence>
<name>A0A371JMZ9_9FLAO</name>
<organism evidence="7 8">
    <name type="scientific">Flagellimonas nanhaiensis</name>
    <dbReference type="NCBI Taxonomy" id="2292706"/>
    <lineage>
        <taxon>Bacteria</taxon>
        <taxon>Pseudomonadati</taxon>
        <taxon>Bacteroidota</taxon>
        <taxon>Flavobacteriia</taxon>
        <taxon>Flavobacteriales</taxon>
        <taxon>Flavobacteriaceae</taxon>
        <taxon>Flagellimonas</taxon>
    </lineage>
</organism>
<dbReference type="InterPro" id="IPR022369">
    <property type="entry name" value="Integral_membrane_TerC_rswitch"/>
</dbReference>
<keyword evidence="4 6" id="KW-1133">Transmembrane helix</keyword>
<dbReference type="Pfam" id="PF03741">
    <property type="entry name" value="TerC"/>
    <property type="match status" value="1"/>
</dbReference>
<comment type="similarity">
    <text evidence="2">Belongs to the TerC family.</text>
</comment>
<feature type="transmembrane region" description="Helical" evidence="6">
    <location>
        <begin position="35"/>
        <end position="56"/>
    </location>
</feature>
<evidence type="ECO:0000256" key="1">
    <source>
        <dbReference type="ARBA" id="ARBA00004141"/>
    </source>
</evidence>
<feature type="transmembrane region" description="Helical" evidence="6">
    <location>
        <begin position="76"/>
        <end position="99"/>
    </location>
</feature>
<feature type="transmembrane region" description="Helical" evidence="6">
    <location>
        <begin position="6"/>
        <end position="23"/>
    </location>
</feature>
<sequence length="311" mass="35689">MIIWIAFFVFIIASLLVDLLILNRKGVAFTHRKTAIETFLWITLALSFSFAVHWIYKNGMVHNINGLSPSEAVVKYITGYLIELSLSVDNLFVIAMIFTSFKIPLKHQHKVLFYGILGAIVFRGLMIWAGIILIQKLSWITYIFGVLMLFTAFKMLVKDEGHNTSPSKFQNYLYRKFNVSNTQNEDKFFIVENGVKKVTPLFIALLMIELTDLLFAIDSVPAVLAVTTDPFIVLTSNIFAVLGLRSMYFFLADMLERFKYLKYSVFTILVFVGLKLITLHFFKFPEWFSLSFIGVSLLLGVLVSLWHKNSK</sequence>
<proteinExistence type="inferred from homology"/>
<feature type="transmembrane region" description="Helical" evidence="6">
    <location>
        <begin position="288"/>
        <end position="306"/>
    </location>
</feature>
<comment type="caution">
    <text evidence="7">The sequence shown here is derived from an EMBL/GenBank/DDBJ whole genome shotgun (WGS) entry which is preliminary data.</text>
</comment>
<comment type="subcellular location">
    <subcellularLocation>
        <location evidence="1">Membrane</location>
        <topology evidence="1">Multi-pass membrane protein</topology>
    </subcellularLocation>
</comment>
<dbReference type="NCBIfam" id="TIGR03718">
    <property type="entry name" value="R_switched_Alx"/>
    <property type="match status" value="1"/>
</dbReference>
<feature type="transmembrane region" description="Helical" evidence="6">
    <location>
        <begin position="201"/>
        <end position="225"/>
    </location>
</feature>
<feature type="transmembrane region" description="Helical" evidence="6">
    <location>
        <begin position="263"/>
        <end position="282"/>
    </location>
</feature>
<feature type="transmembrane region" description="Helical" evidence="6">
    <location>
        <begin position="231"/>
        <end position="251"/>
    </location>
</feature>
<dbReference type="AlphaFoldDB" id="A0A371JMZ9"/>
<gene>
    <name evidence="7" type="ORF">DX873_13025</name>
</gene>
<reference evidence="7 8" key="1">
    <citation type="submission" date="2018-08" db="EMBL/GenBank/DDBJ databases">
        <title>Muricauda nanhaiensis sp. nov., isolated from seawater of the South China Sea.</title>
        <authorList>
            <person name="Dang Y."/>
        </authorList>
    </citation>
    <scope>NUCLEOTIDE SEQUENCE [LARGE SCALE GENOMIC DNA]</scope>
    <source>
        <strain evidence="7 8">SM1704</strain>
    </source>
</reference>
<dbReference type="PANTHER" id="PTHR30238:SF0">
    <property type="entry name" value="THYLAKOID MEMBRANE PROTEIN TERC, CHLOROPLASTIC"/>
    <property type="match status" value="1"/>
</dbReference>
<feature type="transmembrane region" description="Helical" evidence="6">
    <location>
        <begin position="139"/>
        <end position="157"/>
    </location>
</feature>
<dbReference type="RefSeq" id="WP_116184933.1">
    <property type="nucleotide sequence ID" value="NZ_QTJX01000003.1"/>
</dbReference>
<evidence type="ECO:0000256" key="3">
    <source>
        <dbReference type="ARBA" id="ARBA00022692"/>
    </source>
</evidence>
<keyword evidence="5 6" id="KW-0472">Membrane</keyword>
<keyword evidence="8" id="KW-1185">Reference proteome</keyword>
<dbReference type="GO" id="GO:0016020">
    <property type="term" value="C:membrane"/>
    <property type="evidence" value="ECO:0007669"/>
    <property type="project" value="UniProtKB-SubCell"/>
</dbReference>
<evidence type="ECO:0000256" key="4">
    <source>
        <dbReference type="ARBA" id="ARBA00022989"/>
    </source>
</evidence>
<evidence type="ECO:0000313" key="8">
    <source>
        <dbReference type="Proteomes" id="UP000261828"/>
    </source>
</evidence>
<dbReference type="Proteomes" id="UP000261828">
    <property type="component" value="Unassembled WGS sequence"/>
</dbReference>
<dbReference type="PANTHER" id="PTHR30238">
    <property type="entry name" value="MEMBRANE BOUND PREDICTED REDOX MODULATOR"/>
    <property type="match status" value="1"/>
</dbReference>